<dbReference type="PANTHER" id="PTHR30537">
    <property type="entry name" value="HTH-TYPE TRANSCRIPTIONAL REGULATOR"/>
    <property type="match status" value="1"/>
</dbReference>
<proteinExistence type="inferred from homology"/>
<evidence type="ECO:0000259" key="3">
    <source>
        <dbReference type="Pfam" id="PF03466"/>
    </source>
</evidence>
<evidence type="ECO:0000313" key="5">
    <source>
        <dbReference type="Proteomes" id="UP001217838"/>
    </source>
</evidence>
<dbReference type="Proteomes" id="UP001217838">
    <property type="component" value="Unassembled WGS sequence"/>
</dbReference>
<feature type="transmembrane region" description="Helical" evidence="2">
    <location>
        <begin position="109"/>
        <end position="129"/>
    </location>
</feature>
<protein>
    <submittedName>
        <fullName evidence="4">Substrate binding domain-containing protein</fullName>
    </submittedName>
</protein>
<name>A0ABT5BC90_9BACT</name>
<feature type="domain" description="LysR substrate-binding" evidence="3">
    <location>
        <begin position="43"/>
        <end position="247"/>
    </location>
</feature>
<evidence type="ECO:0000256" key="1">
    <source>
        <dbReference type="ARBA" id="ARBA00009437"/>
    </source>
</evidence>
<reference evidence="4 5" key="1">
    <citation type="submission" date="2022-11" db="EMBL/GenBank/DDBJ databases">
        <title>Minimal conservation of predation-associated metabolite biosynthetic gene clusters underscores biosynthetic potential of Myxococcota including descriptions for ten novel species: Archangium lansinium sp. nov., Myxococcus landrumus sp. nov., Nannocystis bai.</title>
        <authorList>
            <person name="Ahearne A."/>
            <person name="Stevens C."/>
            <person name="Dowd S."/>
        </authorList>
    </citation>
    <scope>NUCLEOTIDE SEQUENCE [LARGE SCALE GENOMIC DNA]</scope>
    <source>
        <strain evidence="4 5">NCELM</strain>
    </source>
</reference>
<organism evidence="4 5">
    <name type="scientific">Nannocystis radixulma</name>
    <dbReference type="NCBI Taxonomy" id="2995305"/>
    <lineage>
        <taxon>Bacteria</taxon>
        <taxon>Pseudomonadati</taxon>
        <taxon>Myxococcota</taxon>
        <taxon>Polyangia</taxon>
        <taxon>Nannocystales</taxon>
        <taxon>Nannocystaceae</taxon>
        <taxon>Nannocystis</taxon>
    </lineage>
</organism>
<keyword evidence="5" id="KW-1185">Reference proteome</keyword>
<dbReference type="Pfam" id="PF03466">
    <property type="entry name" value="LysR_substrate"/>
    <property type="match status" value="1"/>
</dbReference>
<dbReference type="EMBL" id="JAQNDN010000013">
    <property type="protein sequence ID" value="MDC0670626.1"/>
    <property type="molecule type" value="Genomic_DNA"/>
</dbReference>
<keyword evidence="2" id="KW-0812">Transmembrane</keyword>
<dbReference type="Gene3D" id="3.40.190.290">
    <property type="match status" value="1"/>
</dbReference>
<gene>
    <name evidence="4" type="ORF">POL58_22915</name>
</gene>
<dbReference type="CDD" id="cd08422">
    <property type="entry name" value="PBP2_CrgA_like"/>
    <property type="match status" value="1"/>
</dbReference>
<evidence type="ECO:0000256" key="2">
    <source>
        <dbReference type="SAM" id="Phobius"/>
    </source>
</evidence>
<comment type="similarity">
    <text evidence="1">Belongs to the LysR transcriptional regulatory family.</text>
</comment>
<comment type="caution">
    <text evidence="4">The sequence shown here is derived from an EMBL/GenBank/DDBJ whole genome shotgun (WGS) entry which is preliminary data.</text>
</comment>
<dbReference type="InterPro" id="IPR005119">
    <property type="entry name" value="LysR_subst-bd"/>
</dbReference>
<evidence type="ECO:0000313" key="4">
    <source>
        <dbReference type="EMBL" id="MDC0670626.1"/>
    </source>
</evidence>
<keyword evidence="2" id="KW-1133">Transmembrane helix</keyword>
<dbReference type="InterPro" id="IPR058163">
    <property type="entry name" value="LysR-type_TF_proteobact-type"/>
</dbReference>
<dbReference type="PANTHER" id="PTHR30537:SF5">
    <property type="entry name" value="HTH-TYPE TRANSCRIPTIONAL ACTIVATOR TTDR-RELATED"/>
    <property type="match status" value="1"/>
</dbReference>
<keyword evidence="2" id="KW-0472">Membrane</keyword>
<sequence>MRLLDRGARQVRPTDAGRRLFGHAATILREARDAHASLRAARGRPRGRLRLTAPHLFAEQFLIPLIEEFLTTWPEVQIDADFTVAHSDLIRDDYDLAIRLGDRPTHGRYVVMLGSVATVCCVAPAYLAAAPPLADPQALSRHSVLAYGPHRVRHTWRFERAGETVEVDLAPRLRADSARLVLAACRAGLGVARLPEFLCAGDVGAGSLVPVWVDWQIPRTPIWVLYSSRSDKNPTLHAFLDRLKAHLLARM</sequence>
<dbReference type="InterPro" id="IPR036388">
    <property type="entry name" value="WH-like_DNA-bd_sf"/>
</dbReference>
<accession>A0ABT5BC90</accession>
<dbReference type="SUPFAM" id="SSF53850">
    <property type="entry name" value="Periplasmic binding protein-like II"/>
    <property type="match status" value="1"/>
</dbReference>
<dbReference type="Gene3D" id="1.10.10.10">
    <property type="entry name" value="Winged helix-like DNA-binding domain superfamily/Winged helix DNA-binding domain"/>
    <property type="match status" value="1"/>
</dbReference>